<evidence type="ECO:0000313" key="10">
    <source>
        <dbReference type="Proteomes" id="UP000289738"/>
    </source>
</evidence>
<dbReference type="GO" id="GO:0005886">
    <property type="term" value="C:plasma membrane"/>
    <property type="evidence" value="ECO:0007669"/>
    <property type="project" value="TreeGrafter"/>
</dbReference>
<dbReference type="AlphaFoldDB" id="A0A445DE73"/>
<keyword evidence="6 8" id="KW-1133">Transmembrane helix</keyword>
<proteinExistence type="predicted"/>
<feature type="transmembrane region" description="Helical" evidence="8">
    <location>
        <begin position="72"/>
        <end position="96"/>
    </location>
</feature>
<evidence type="ECO:0000313" key="9">
    <source>
        <dbReference type="EMBL" id="RYR61479.1"/>
    </source>
</evidence>
<evidence type="ECO:0000256" key="3">
    <source>
        <dbReference type="ARBA" id="ARBA00022597"/>
    </source>
</evidence>
<comment type="subcellular location">
    <subcellularLocation>
        <location evidence="1">Membrane</location>
        <topology evidence="1">Multi-pass membrane protein</topology>
    </subcellularLocation>
</comment>
<dbReference type="STRING" id="3818.A0A445DE73"/>
<evidence type="ECO:0000256" key="4">
    <source>
        <dbReference type="ARBA" id="ARBA00022692"/>
    </source>
</evidence>
<dbReference type="SMR" id="A0A445DE73"/>
<comment type="caution">
    <text evidence="9">The sequence shown here is derived from an EMBL/GenBank/DDBJ whole genome shotgun (WGS) entry which is preliminary data.</text>
</comment>
<dbReference type="GO" id="GO:0008506">
    <property type="term" value="F:sucrose:proton symporter activity"/>
    <property type="evidence" value="ECO:0007669"/>
    <property type="project" value="TreeGrafter"/>
</dbReference>
<evidence type="ECO:0000256" key="1">
    <source>
        <dbReference type="ARBA" id="ARBA00004141"/>
    </source>
</evidence>
<dbReference type="GO" id="GO:0005773">
    <property type="term" value="C:vacuole"/>
    <property type="evidence" value="ECO:0007669"/>
    <property type="project" value="TreeGrafter"/>
</dbReference>
<keyword evidence="2" id="KW-0813">Transport</keyword>
<organism evidence="9 10">
    <name type="scientific">Arachis hypogaea</name>
    <name type="common">Peanut</name>
    <dbReference type="NCBI Taxonomy" id="3818"/>
    <lineage>
        <taxon>Eukaryota</taxon>
        <taxon>Viridiplantae</taxon>
        <taxon>Streptophyta</taxon>
        <taxon>Embryophyta</taxon>
        <taxon>Tracheophyta</taxon>
        <taxon>Spermatophyta</taxon>
        <taxon>Magnoliopsida</taxon>
        <taxon>eudicotyledons</taxon>
        <taxon>Gunneridae</taxon>
        <taxon>Pentapetalae</taxon>
        <taxon>rosids</taxon>
        <taxon>fabids</taxon>
        <taxon>Fabales</taxon>
        <taxon>Fabaceae</taxon>
        <taxon>Papilionoideae</taxon>
        <taxon>50 kb inversion clade</taxon>
        <taxon>dalbergioids sensu lato</taxon>
        <taxon>Dalbergieae</taxon>
        <taxon>Pterocarpus clade</taxon>
        <taxon>Arachis</taxon>
    </lineage>
</organism>
<protein>
    <submittedName>
        <fullName evidence="9">Uncharacterized protein</fullName>
    </submittedName>
</protein>
<evidence type="ECO:0000256" key="6">
    <source>
        <dbReference type="ARBA" id="ARBA00022989"/>
    </source>
</evidence>
<evidence type="ECO:0000256" key="8">
    <source>
        <dbReference type="SAM" id="Phobius"/>
    </source>
</evidence>
<dbReference type="PANTHER" id="PTHR19432:SF89">
    <property type="entry name" value="SUCROSE_H+ SYMPORTER, PLANT, MAJOR FACILITATOR SUPERFAMILY DOMAIN-CONTAINING PROTEIN-RELATED"/>
    <property type="match status" value="1"/>
</dbReference>
<evidence type="ECO:0000256" key="7">
    <source>
        <dbReference type="ARBA" id="ARBA00023136"/>
    </source>
</evidence>
<dbReference type="EMBL" id="SDMP01000004">
    <property type="protein sequence ID" value="RYR61479.1"/>
    <property type="molecule type" value="Genomic_DNA"/>
</dbReference>
<gene>
    <name evidence="9" type="ORF">Ahy_A04g018657</name>
</gene>
<evidence type="ECO:0000256" key="5">
    <source>
        <dbReference type="ARBA" id="ARBA00022847"/>
    </source>
</evidence>
<sequence length="116" mass="13378">MLEISINMIGVCCKDFLDDLASRDQRTIRLAYTYVSFFMAVGNELGYFTIFFRKFDDILPSTVTKACHGLCANVKIISIFSILLLLFLMAVSLSYIQYKPALPKEESREREEEDDR</sequence>
<keyword evidence="4 8" id="KW-0812">Transmembrane</keyword>
<feature type="transmembrane region" description="Helical" evidence="8">
    <location>
        <begin position="31"/>
        <end position="52"/>
    </location>
</feature>
<reference evidence="9 10" key="1">
    <citation type="submission" date="2019-01" db="EMBL/GenBank/DDBJ databases">
        <title>Sequencing of cultivated peanut Arachis hypogaea provides insights into genome evolution and oil improvement.</title>
        <authorList>
            <person name="Chen X."/>
        </authorList>
    </citation>
    <scope>NUCLEOTIDE SEQUENCE [LARGE SCALE GENOMIC DNA]</scope>
    <source>
        <strain evidence="10">cv. Fuhuasheng</strain>
        <tissue evidence="9">Leaves</tissue>
    </source>
</reference>
<keyword evidence="3" id="KW-0762">Sugar transport</keyword>
<evidence type="ECO:0000256" key="2">
    <source>
        <dbReference type="ARBA" id="ARBA00022448"/>
    </source>
</evidence>
<dbReference type="Proteomes" id="UP000289738">
    <property type="component" value="Chromosome A04"/>
</dbReference>
<dbReference type="PANTHER" id="PTHR19432">
    <property type="entry name" value="SUGAR TRANSPORTER"/>
    <property type="match status" value="1"/>
</dbReference>
<dbReference type="OrthoDB" id="28755at2759"/>
<accession>A0A445DE73</accession>
<keyword evidence="5" id="KW-0769">Symport</keyword>
<dbReference type="Gramene" id="arahy.Tifrunner.gnm2.ann2.Ah04g311800.1">
    <property type="protein sequence ID" value="arahy.Tifrunner.gnm2.ann2.Ah04g311800.1-CDS-1"/>
    <property type="gene ID" value="arahy.Tifrunner.gnm2.ann2.Ah04g311800"/>
</dbReference>
<name>A0A445DE73_ARAHY</name>
<keyword evidence="10" id="KW-1185">Reference proteome</keyword>
<keyword evidence="7 8" id="KW-0472">Membrane</keyword>